<evidence type="ECO:0000256" key="1">
    <source>
        <dbReference type="SAM" id="SignalP"/>
    </source>
</evidence>
<organism evidence="3 4">
    <name type="scientific">Oopsacas minuta</name>
    <dbReference type="NCBI Taxonomy" id="111878"/>
    <lineage>
        <taxon>Eukaryota</taxon>
        <taxon>Metazoa</taxon>
        <taxon>Porifera</taxon>
        <taxon>Hexactinellida</taxon>
        <taxon>Hexasterophora</taxon>
        <taxon>Lyssacinosida</taxon>
        <taxon>Leucopsacidae</taxon>
        <taxon>Oopsacas</taxon>
    </lineage>
</organism>
<evidence type="ECO:0000259" key="2">
    <source>
        <dbReference type="PROSITE" id="PS50836"/>
    </source>
</evidence>
<dbReference type="Gene3D" id="2.60.40.1210">
    <property type="entry name" value="Cellobiose dehydrogenase, cytochrome domain"/>
    <property type="match status" value="1"/>
</dbReference>
<evidence type="ECO:0000313" key="3">
    <source>
        <dbReference type="EMBL" id="KAI6654045.1"/>
    </source>
</evidence>
<protein>
    <submittedName>
        <fullName evidence="3">Ferric-chelate reductase 1 isoform X2</fullName>
    </submittedName>
</protein>
<keyword evidence="1" id="KW-0732">Signal</keyword>
<dbReference type="SUPFAM" id="SSF49344">
    <property type="entry name" value="CBD9-like"/>
    <property type="match status" value="1"/>
</dbReference>
<dbReference type="Pfam" id="PF03351">
    <property type="entry name" value="DOMON"/>
    <property type="match status" value="1"/>
</dbReference>
<comment type="caution">
    <text evidence="3">The sequence shown here is derived from an EMBL/GenBank/DDBJ whole genome shotgun (WGS) entry which is preliminary data.</text>
</comment>
<reference evidence="3 4" key="1">
    <citation type="journal article" date="2023" name="BMC Biol.">
        <title>The compact genome of the sponge Oopsacas minuta (Hexactinellida) is lacking key metazoan core genes.</title>
        <authorList>
            <person name="Santini S."/>
            <person name="Schenkelaars Q."/>
            <person name="Jourda C."/>
            <person name="Duchesne M."/>
            <person name="Belahbib H."/>
            <person name="Rocher C."/>
            <person name="Selva M."/>
            <person name="Riesgo A."/>
            <person name="Vervoort M."/>
            <person name="Leys S.P."/>
            <person name="Kodjabachian L."/>
            <person name="Le Bivic A."/>
            <person name="Borchiellini C."/>
            <person name="Claverie J.M."/>
            <person name="Renard E."/>
        </authorList>
    </citation>
    <scope>NUCLEOTIDE SEQUENCE [LARGE SCALE GENOMIC DNA]</scope>
    <source>
        <strain evidence="3">SPO-2</strain>
    </source>
</reference>
<feature type="domain" description="DOMON" evidence="2">
    <location>
        <begin position="45"/>
        <end position="159"/>
    </location>
</feature>
<dbReference type="InterPro" id="IPR005018">
    <property type="entry name" value="DOMON_domain"/>
</dbReference>
<gene>
    <name evidence="3" type="ORF">LOD99_2892</name>
</gene>
<accession>A0AAV7JZ14</accession>
<keyword evidence="4" id="KW-1185">Reference proteome</keyword>
<feature type="signal peptide" evidence="1">
    <location>
        <begin position="1"/>
        <end position="19"/>
    </location>
</feature>
<dbReference type="EMBL" id="JAKMXF010000233">
    <property type="protein sequence ID" value="KAI6654045.1"/>
    <property type="molecule type" value="Genomic_DNA"/>
</dbReference>
<dbReference type="Proteomes" id="UP001165289">
    <property type="component" value="Unassembled WGS sequence"/>
</dbReference>
<proteinExistence type="predicted"/>
<feature type="chain" id="PRO_5043709203" evidence="1">
    <location>
        <begin position="20"/>
        <end position="212"/>
    </location>
</feature>
<sequence>MYNLLISYLLISCIGIIHGNLIGTGCNGAVTCLQFSDCSLTTSPATLNLATIYTVDNNTVRFQLQYDNSAAGWIGIGLSTTASMADSYIFLCHRSGVSGVTIQERYATGRSRPSITTSYLTELNYVNYASTLNCTFTTPVTRTPELNYGAGYYVLLAWGAYDTDIEYHTSSGRCYSTQRRVITDALGAGTITAPAVQFIYAMAALLITSYYV</sequence>
<name>A0AAV7JZ14_9METZ</name>
<dbReference type="AlphaFoldDB" id="A0AAV7JZ14"/>
<evidence type="ECO:0000313" key="4">
    <source>
        <dbReference type="Proteomes" id="UP001165289"/>
    </source>
</evidence>
<dbReference type="PROSITE" id="PS50836">
    <property type="entry name" value="DOMON"/>
    <property type="match status" value="1"/>
</dbReference>